<accession>A0A4R6ECF1</accession>
<dbReference type="Pfam" id="PF16290">
    <property type="entry name" value="DUF4936"/>
    <property type="match status" value="1"/>
</dbReference>
<proteinExistence type="predicted"/>
<dbReference type="OrthoDB" id="8527613at2"/>
<dbReference type="AlphaFoldDB" id="A0A4R6ECF1"/>
<sequence>MNATPVPLRYYIYYRVRADIDPVDARATIRAMQTVIASRSGIAGRLLERVNDERTWMEVYEGDGVAEAFETALMEEAEAHQVVDLVEEGTVRHLERFRECV</sequence>
<evidence type="ECO:0000313" key="2">
    <source>
        <dbReference type="Proteomes" id="UP000295129"/>
    </source>
</evidence>
<gene>
    <name evidence="1" type="ORF">C7389_103162</name>
</gene>
<dbReference type="Proteomes" id="UP000295129">
    <property type="component" value="Unassembled WGS sequence"/>
</dbReference>
<organism evidence="1 2">
    <name type="scientific">Azoarcus indigens</name>
    <dbReference type="NCBI Taxonomy" id="29545"/>
    <lineage>
        <taxon>Bacteria</taxon>
        <taxon>Pseudomonadati</taxon>
        <taxon>Pseudomonadota</taxon>
        <taxon>Betaproteobacteria</taxon>
        <taxon>Rhodocyclales</taxon>
        <taxon>Zoogloeaceae</taxon>
        <taxon>Azoarcus</taxon>
    </lineage>
</organism>
<dbReference type="EMBL" id="SNVV01000003">
    <property type="protein sequence ID" value="TDN55825.1"/>
    <property type="molecule type" value="Genomic_DNA"/>
</dbReference>
<dbReference type="InterPro" id="IPR032556">
    <property type="entry name" value="DUF4936"/>
</dbReference>
<comment type="caution">
    <text evidence="1">The sequence shown here is derived from an EMBL/GenBank/DDBJ whole genome shotgun (WGS) entry which is preliminary data.</text>
</comment>
<keyword evidence="2" id="KW-1185">Reference proteome</keyword>
<dbReference type="RefSeq" id="WP_133589064.1">
    <property type="nucleotide sequence ID" value="NZ_SNVV01000003.1"/>
</dbReference>
<evidence type="ECO:0000313" key="1">
    <source>
        <dbReference type="EMBL" id="TDN55825.1"/>
    </source>
</evidence>
<reference evidence="1 2" key="1">
    <citation type="submission" date="2019-03" db="EMBL/GenBank/DDBJ databases">
        <title>Genomic Encyclopedia of Type Strains, Phase IV (KMG-IV): sequencing the most valuable type-strain genomes for metagenomic binning, comparative biology and taxonomic classification.</title>
        <authorList>
            <person name="Goeker M."/>
        </authorList>
    </citation>
    <scope>NUCLEOTIDE SEQUENCE [LARGE SCALE GENOMIC DNA]</scope>
    <source>
        <strain evidence="1 2">DSM 12121</strain>
    </source>
</reference>
<name>A0A4R6ECF1_9RHOO</name>
<protein>
    <submittedName>
        <fullName evidence="1">Uncharacterized protein DUF4936</fullName>
    </submittedName>
</protein>